<dbReference type="SUPFAM" id="SSF56317">
    <property type="entry name" value="Carbon-nitrogen hydrolase"/>
    <property type="match status" value="1"/>
</dbReference>
<feature type="domain" description="CN hydrolase" evidence="1">
    <location>
        <begin position="1"/>
        <end position="237"/>
    </location>
</feature>
<reference evidence="2" key="1">
    <citation type="submission" date="2019-08" db="EMBL/GenBank/DDBJ databases">
        <authorList>
            <person name="Kucharzyk K."/>
            <person name="Murdoch R.W."/>
            <person name="Higgins S."/>
            <person name="Loffler F."/>
        </authorList>
    </citation>
    <scope>NUCLEOTIDE SEQUENCE</scope>
</reference>
<dbReference type="Pfam" id="PF00795">
    <property type="entry name" value="CN_hydrolase"/>
    <property type="match status" value="1"/>
</dbReference>
<dbReference type="PROSITE" id="PS50263">
    <property type="entry name" value="CN_HYDROLASE"/>
    <property type="match status" value="1"/>
</dbReference>
<dbReference type="EC" id="3.5.1.3" evidence="2"/>
<name>A0A644VHA7_9ZZZZ</name>
<dbReference type="EMBL" id="VSSQ01000309">
    <property type="protein sequence ID" value="MPL90650.1"/>
    <property type="molecule type" value="Genomic_DNA"/>
</dbReference>
<dbReference type="InterPro" id="IPR003010">
    <property type="entry name" value="C-N_Hydrolase"/>
</dbReference>
<dbReference type="AlphaFoldDB" id="A0A644VHA7"/>
<keyword evidence="2" id="KW-0378">Hydrolase</keyword>
<protein>
    <submittedName>
        <fullName evidence="2">Omega-amidase YafV</fullName>
        <ecNumber evidence="2">3.5.1.3</ecNumber>
    </submittedName>
</protein>
<evidence type="ECO:0000313" key="2">
    <source>
        <dbReference type="EMBL" id="MPL90650.1"/>
    </source>
</evidence>
<dbReference type="PANTHER" id="PTHR47799:SF1">
    <property type="entry name" value="OMEGA-AMIDASE YAFV"/>
    <property type="match status" value="1"/>
</dbReference>
<dbReference type="InterPro" id="IPR036526">
    <property type="entry name" value="C-N_Hydrolase_sf"/>
</dbReference>
<comment type="caution">
    <text evidence="2">The sequence shown here is derived from an EMBL/GenBank/DDBJ whole genome shotgun (WGS) entry which is preliminary data.</text>
</comment>
<proteinExistence type="predicted"/>
<dbReference type="PANTHER" id="PTHR47799">
    <property type="entry name" value="OMEGA-AMIDASE YAFV"/>
    <property type="match status" value="1"/>
</dbReference>
<sequence>MKIAIFQANTVDNQADSNLKRYDSFLENLDKDTELLVFPEMFTTGFKIDTTHAETMQGKSLQWMKTKAIEKGIAIAGTLLIEEDNKFVNRHFFVFPNGEFEYYDKKHLFCLSKEPRIITPGEEKKIVNYKGWKIALFTCYDIRFPAWCRNAYNNGEYDYDIAIFCASWDSARNHAWTSLYVARAIENVSYVIAVNRVGIDFFNIEYFGSSTIVNFKGEKLVETEQKKEEIAYYTIDKNLLYSFRNSFPVAKDWDKISLI</sequence>
<gene>
    <name evidence="2" type="primary">yafV_6</name>
    <name evidence="2" type="ORF">SDC9_36704</name>
</gene>
<dbReference type="GO" id="GO:0050152">
    <property type="term" value="F:omega-amidase activity"/>
    <property type="evidence" value="ECO:0007669"/>
    <property type="project" value="UniProtKB-EC"/>
</dbReference>
<dbReference type="GO" id="GO:0106008">
    <property type="term" value="F:2-oxoglutaramate amidase activity"/>
    <property type="evidence" value="ECO:0007669"/>
    <property type="project" value="TreeGrafter"/>
</dbReference>
<organism evidence="2">
    <name type="scientific">bioreactor metagenome</name>
    <dbReference type="NCBI Taxonomy" id="1076179"/>
    <lineage>
        <taxon>unclassified sequences</taxon>
        <taxon>metagenomes</taxon>
        <taxon>ecological metagenomes</taxon>
    </lineage>
</organism>
<dbReference type="InterPro" id="IPR052737">
    <property type="entry name" value="Omega-amidase_YafV"/>
</dbReference>
<evidence type="ECO:0000259" key="1">
    <source>
        <dbReference type="PROSITE" id="PS50263"/>
    </source>
</evidence>
<accession>A0A644VHA7</accession>
<dbReference type="InterPro" id="IPR001110">
    <property type="entry name" value="UPF0012_CS"/>
</dbReference>
<dbReference type="PROSITE" id="PS01227">
    <property type="entry name" value="UPF0012"/>
    <property type="match status" value="1"/>
</dbReference>
<dbReference type="Gene3D" id="3.60.110.10">
    <property type="entry name" value="Carbon-nitrogen hydrolase"/>
    <property type="match status" value="1"/>
</dbReference>